<dbReference type="InterPro" id="IPR015500">
    <property type="entry name" value="Peptidase_S8_subtilisin-rel"/>
</dbReference>
<evidence type="ECO:0000256" key="9">
    <source>
        <dbReference type="ARBA" id="ARBA00022989"/>
    </source>
</evidence>
<evidence type="ECO:0000256" key="3">
    <source>
        <dbReference type="ARBA" id="ARBA00022670"/>
    </source>
</evidence>
<keyword evidence="3 14" id="KW-0645">Protease</keyword>
<dbReference type="STRING" id="1754191.A0A1Y1VAU0"/>
<dbReference type="SUPFAM" id="SSF52743">
    <property type="entry name" value="Subtilisin-like"/>
    <property type="match status" value="1"/>
</dbReference>
<keyword evidence="11" id="KW-0865">Zymogen</keyword>
<dbReference type="PROSITE" id="PS00136">
    <property type="entry name" value="SUBTILASE_ASP"/>
    <property type="match status" value="1"/>
</dbReference>
<dbReference type="GO" id="GO:0016485">
    <property type="term" value="P:protein processing"/>
    <property type="evidence" value="ECO:0007669"/>
    <property type="project" value="TreeGrafter"/>
</dbReference>
<dbReference type="FunFam" id="3.40.50.200:FF:000005">
    <property type="entry name" value="Proprotein convertase subtilisin/kexin type 7"/>
    <property type="match status" value="1"/>
</dbReference>
<reference evidence="16 17" key="1">
    <citation type="submission" date="2016-08" db="EMBL/GenBank/DDBJ databases">
        <title>Genomes of anaerobic fungi encode conserved fungal cellulosomes for biomass hydrolysis.</title>
        <authorList>
            <consortium name="DOE Joint Genome Institute"/>
            <person name="Haitjema C.H."/>
            <person name="Gilmore S.P."/>
            <person name="Henske J.K."/>
            <person name="Solomon K.V."/>
            <person name="De Groot R."/>
            <person name="Kuo A."/>
            <person name="Mondo S.J."/>
            <person name="Salamov A.A."/>
            <person name="Labutti K."/>
            <person name="Zhao Z."/>
            <person name="Chiniquy J."/>
            <person name="Barry K."/>
            <person name="Brewer H.M."/>
            <person name="Purvine S.O."/>
            <person name="Wright A.T."/>
            <person name="Boxma B."/>
            <person name="Van Alen T."/>
            <person name="Hackstein J.H."/>
            <person name="Baker S.E."/>
            <person name="Grigoriev I.V."/>
            <person name="O'Malley M.A."/>
        </authorList>
    </citation>
    <scope>NUCLEOTIDE SEQUENCE [LARGE SCALE GENOMIC DNA]</scope>
    <source>
        <strain evidence="17">finn</strain>
    </source>
</reference>
<organism evidence="16 17">
    <name type="scientific">Piromyces finnis</name>
    <dbReference type="NCBI Taxonomy" id="1754191"/>
    <lineage>
        <taxon>Eukaryota</taxon>
        <taxon>Fungi</taxon>
        <taxon>Fungi incertae sedis</taxon>
        <taxon>Chytridiomycota</taxon>
        <taxon>Chytridiomycota incertae sedis</taxon>
        <taxon>Neocallimastigomycetes</taxon>
        <taxon>Neocallimastigales</taxon>
        <taxon>Neocallimastigaceae</taxon>
        <taxon>Piromyces</taxon>
    </lineage>
</organism>
<evidence type="ECO:0000256" key="4">
    <source>
        <dbReference type="ARBA" id="ARBA00022692"/>
    </source>
</evidence>
<reference evidence="16 17" key="2">
    <citation type="submission" date="2016-08" db="EMBL/GenBank/DDBJ databases">
        <title>Pervasive Adenine N6-methylation of Active Genes in Fungi.</title>
        <authorList>
            <consortium name="DOE Joint Genome Institute"/>
            <person name="Mondo S.J."/>
            <person name="Dannebaum R.O."/>
            <person name="Kuo R.C."/>
            <person name="Labutti K."/>
            <person name="Haridas S."/>
            <person name="Kuo A."/>
            <person name="Salamov A."/>
            <person name="Ahrendt S.R."/>
            <person name="Lipzen A."/>
            <person name="Sullivan W."/>
            <person name="Andreopoulos W.B."/>
            <person name="Clum A."/>
            <person name="Lindquist E."/>
            <person name="Daum C."/>
            <person name="Ramamoorthy G.K."/>
            <person name="Gryganskyi A."/>
            <person name="Culley D."/>
            <person name="Magnuson J.K."/>
            <person name="James T.Y."/>
            <person name="O'Malley M.A."/>
            <person name="Stajich J.E."/>
            <person name="Spatafora J.W."/>
            <person name="Visel A."/>
            <person name="Grigoriev I.V."/>
        </authorList>
    </citation>
    <scope>NUCLEOTIDE SEQUENCE [LARGE SCALE GENOMIC DNA]</scope>
    <source>
        <strain evidence="17">finn</strain>
    </source>
</reference>
<dbReference type="PANTHER" id="PTHR42884:SF14">
    <property type="entry name" value="NEUROENDOCRINE CONVERTASE 1"/>
    <property type="match status" value="1"/>
</dbReference>
<dbReference type="InterPro" id="IPR034182">
    <property type="entry name" value="Kexin/furin"/>
</dbReference>
<proteinExistence type="inferred from homology"/>
<comment type="subcellular location">
    <subcellularLocation>
        <location evidence="1">Membrane</location>
    </subcellularLocation>
</comment>
<dbReference type="CDD" id="cd04059">
    <property type="entry name" value="Peptidases_S8_Protein_convertases_Kexins_Furin-like"/>
    <property type="match status" value="1"/>
</dbReference>
<dbReference type="Proteomes" id="UP000193719">
    <property type="component" value="Unassembled WGS sequence"/>
</dbReference>
<dbReference type="GO" id="GO:0005802">
    <property type="term" value="C:trans-Golgi network"/>
    <property type="evidence" value="ECO:0007669"/>
    <property type="project" value="TreeGrafter"/>
</dbReference>
<name>A0A1Y1VAU0_9FUNG</name>
<dbReference type="PANTHER" id="PTHR42884">
    <property type="entry name" value="PROPROTEIN CONVERTASE SUBTILISIN/KEXIN-RELATED"/>
    <property type="match status" value="1"/>
</dbReference>
<evidence type="ECO:0000256" key="11">
    <source>
        <dbReference type="ARBA" id="ARBA00023145"/>
    </source>
</evidence>
<sequence length="470" mass="51842">ESLHIEDPEFTKQWHLYNREKSEEGNDINVVPVWLQGVTGKGINVCIVDDGLDYEHPDLKDNFFKEGSYDFNDHRQLPTPTLYNDNHGTRCAGQVAAAINDACGVGIAYDAKVSGVRILSGTLTDADEAASLNFNYQENHIYSCSWGPADDGKTCEGPSQLVAKAFKNGIEKGRNNKGSIFVFATGNGGIYGDNCNFDGYTNSIYTISIGAISSKNEHPPYSEPCSAQIAVTYSSGSTKQITTTDVSISNLTDPVCTSNHGGTSAAAPIAAGIFALVLSARPDLTWRDLQRLAIESAIPVALNDEDWVDTVNGRKFNHKFGYGKLDTEILIKNAKTFKLLNPQTSYESEVKEVKKEIVGNVPVSSSIYIKPEHVKNFKHLEHVNVRVNLTHQRRGDVKIDLISPHGIVSHVATSRKKDASERGLENWLFMSVKHWDEDPVGEWKLIAQNEPRSSSKGELVNWTLILWGEE</sequence>
<dbReference type="GO" id="GO:0000139">
    <property type="term" value="C:Golgi membrane"/>
    <property type="evidence" value="ECO:0007669"/>
    <property type="project" value="TreeGrafter"/>
</dbReference>
<dbReference type="PROSITE" id="PS51892">
    <property type="entry name" value="SUBTILASE"/>
    <property type="match status" value="1"/>
</dbReference>
<keyword evidence="5" id="KW-0732">Signal</keyword>
<dbReference type="Gene3D" id="2.60.120.260">
    <property type="entry name" value="Galactose-binding domain-like"/>
    <property type="match status" value="1"/>
</dbReference>
<dbReference type="GO" id="GO:0007323">
    <property type="term" value="P:peptide pheromone maturation"/>
    <property type="evidence" value="ECO:0007669"/>
    <property type="project" value="UniProtKB-ARBA"/>
</dbReference>
<evidence type="ECO:0000313" key="17">
    <source>
        <dbReference type="Proteomes" id="UP000193719"/>
    </source>
</evidence>
<evidence type="ECO:0000256" key="12">
    <source>
        <dbReference type="ARBA" id="ARBA00023180"/>
    </source>
</evidence>
<dbReference type="Pfam" id="PF00082">
    <property type="entry name" value="Peptidase_S8"/>
    <property type="match status" value="1"/>
</dbReference>
<evidence type="ECO:0000256" key="5">
    <source>
        <dbReference type="ARBA" id="ARBA00022729"/>
    </source>
</evidence>
<evidence type="ECO:0000256" key="1">
    <source>
        <dbReference type="ARBA" id="ARBA00004370"/>
    </source>
</evidence>
<keyword evidence="7 14" id="KW-0720">Serine protease</keyword>
<dbReference type="OrthoDB" id="300641at2759"/>
<feature type="non-terminal residue" evidence="16">
    <location>
        <position position="470"/>
    </location>
</feature>
<dbReference type="InterPro" id="IPR023828">
    <property type="entry name" value="Peptidase_S8_Ser-AS"/>
</dbReference>
<dbReference type="PROSITE" id="PS00137">
    <property type="entry name" value="SUBTILASE_HIS"/>
    <property type="match status" value="1"/>
</dbReference>
<keyword evidence="17" id="KW-1185">Reference proteome</keyword>
<evidence type="ECO:0000256" key="7">
    <source>
        <dbReference type="ARBA" id="ARBA00022825"/>
    </source>
</evidence>
<evidence type="ECO:0000256" key="6">
    <source>
        <dbReference type="ARBA" id="ARBA00022801"/>
    </source>
</evidence>
<keyword evidence="8" id="KW-0106">Calcium</keyword>
<feature type="active site" description="Charge relay system" evidence="13 14">
    <location>
        <position position="49"/>
    </location>
</feature>
<dbReference type="PROSITE" id="PS00138">
    <property type="entry name" value="SUBTILASE_SER"/>
    <property type="match status" value="1"/>
</dbReference>
<comment type="similarity">
    <text evidence="2">Belongs to the peptidase S8 family. Furin subfamily.</text>
</comment>
<dbReference type="Gene3D" id="3.40.50.200">
    <property type="entry name" value="Peptidase S8/S53 domain"/>
    <property type="match status" value="1"/>
</dbReference>
<dbReference type="AlphaFoldDB" id="A0A1Y1VAU0"/>
<feature type="non-terminal residue" evidence="16">
    <location>
        <position position="1"/>
    </location>
</feature>
<comment type="caution">
    <text evidence="16">The sequence shown here is derived from an EMBL/GenBank/DDBJ whole genome shotgun (WGS) entry which is preliminary data.</text>
</comment>
<dbReference type="Pfam" id="PF01483">
    <property type="entry name" value="P_proprotein"/>
    <property type="match status" value="1"/>
</dbReference>
<keyword evidence="4" id="KW-0812">Transmembrane</keyword>
<evidence type="ECO:0000256" key="8">
    <source>
        <dbReference type="ARBA" id="ARBA00022837"/>
    </source>
</evidence>
<feature type="active site" description="Charge relay system" evidence="13 14">
    <location>
        <position position="87"/>
    </location>
</feature>
<feature type="active site" description="Charge relay system" evidence="13 14">
    <location>
        <position position="264"/>
    </location>
</feature>
<evidence type="ECO:0000259" key="15">
    <source>
        <dbReference type="PROSITE" id="PS51829"/>
    </source>
</evidence>
<dbReference type="InterPro" id="IPR000209">
    <property type="entry name" value="Peptidase_S8/S53_dom"/>
</dbReference>
<evidence type="ECO:0000256" key="14">
    <source>
        <dbReference type="PROSITE-ProRule" id="PRU01240"/>
    </source>
</evidence>
<dbReference type="InterPro" id="IPR002884">
    <property type="entry name" value="P_dom"/>
</dbReference>
<dbReference type="PRINTS" id="PR00723">
    <property type="entry name" value="SUBTILISIN"/>
</dbReference>
<keyword evidence="6 14" id="KW-0378">Hydrolase</keyword>
<dbReference type="InterPro" id="IPR008979">
    <property type="entry name" value="Galactose-bd-like_sf"/>
</dbReference>
<gene>
    <name evidence="16" type="ORF">BCR36DRAFT_269635</name>
</gene>
<dbReference type="InterPro" id="IPR022398">
    <property type="entry name" value="Peptidase_S8_His-AS"/>
</dbReference>
<keyword evidence="10" id="KW-0472">Membrane</keyword>
<protein>
    <recommendedName>
        <fullName evidence="15">P/Homo B domain-containing protein</fullName>
    </recommendedName>
</protein>
<evidence type="ECO:0000313" key="16">
    <source>
        <dbReference type="EMBL" id="ORX51405.1"/>
    </source>
</evidence>
<dbReference type="EMBL" id="MCFH01000018">
    <property type="protein sequence ID" value="ORX51405.1"/>
    <property type="molecule type" value="Genomic_DNA"/>
</dbReference>
<dbReference type="SUPFAM" id="SSF49785">
    <property type="entry name" value="Galactose-binding domain-like"/>
    <property type="match status" value="1"/>
</dbReference>
<dbReference type="GO" id="GO:0004252">
    <property type="term" value="F:serine-type endopeptidase activity"/>
    <property type="evidence" value="ECO:0007669"/>
    <property type="project" value="UniProtKB-UniRule"/>
</dbReference>
<evidence type="ECO:0000256" key="10">
    <source>
        <dbReference type="ARBA" id="ARBA00023136"/>
    </source>
</evidence>
<accession>A0A1Y1VAU0</accession>
<keyword evidence="12" id="KW-0325">Glycoprotein</keyword>
<evidence type="ECO:0000256" key="13">
    <source>
        <dbReference type="PIRSR" id="PIRSR615500-1"/>
    </source>
</evidence>
<dbReference type="InterPro" id="IPR036852">
    <property type="entry name" value="Peptidase_S8/S53_dom_sf"/>
</dbReference>
<dbReference type="PROSITE" id="PS51829">
    <property type="entry name" value="P_HOMO_B"/>
    <property type="match status" value="1"/>
</dbReference>
<keyword evidence="9" id="KW-1133">Transmembrane helix</keyword>
<dbReference type="InterPro" id="IPR023827">
    <property type="entry name" value="Peptidase_S8_Asp-AS"/>
</dbReference>
<evidence type="ECO:0000256" key="2">
    <source>
        <dbReference type="ARBA" id="ARBA00005325"/>
    </source>
</evidence>
<feature type="domain" description="P/Homo B" evidence="15">
    <location>
        <begin position="340"/>
        <end position="470"/>
    </location>
</feature>
<dbReference type="FunFam" id="2.60.120.260:FF:000026">
    <property type="entry name" value="proprotein convertase subtilisin/kexin type 7"/>
    <property type="match status" value="1"/>
</dbReference>